<geneLocation type="plasmid" evidence="1 2">
    <name>unnamed4</name>
</geneLocation>
<keyword evidence="2" id="KW-1185">Reference proteome</keyword>
<accession>A0ABY4GEL6</accession>
<gene>
    <name evidence="1" type="ORF">MUN86_26760</name>
</gene>
<protein>
    <submittedName>
        <fullName evidence="1">Uncharacterized protein</fullName>
    </submittedName>
</protein>
<name>A0ABY4GEL6_9BACT</name>
<evidence type="ECO:0000313" key="1">
    <source>
        <dbReference type="EMBL" id="UOQ69303.1"/>
    </source>
</evidence>
<dbReference type="RefSeq" id="WP_245127058.1">
    <property type="nucleotide sequence ID" value="NZ_CP095065.1"/>
</dbReference>
<dbReference type="EMBL" id="CP095065">
    <property type="protein sequence ID" value="UOQ69303.1"/>
    <property type="molecule type" value="Genomic_DNA"/>
</dbReference>
<keyword evidence="1" id="KW-0614">Plasmid</keyword>
<dbReference type="Proteomes" id="UP000830401">
    <property type="component" value="Plasmid unnamed4"/>
</dbReference>
<organism evidence="1 2">
    <name type="scientific">Hymenobacter volaticus</name>
    <dbReference type="NCBI Taxonomy" id="2932254"/>
    <lineage>
        <taxon>Bacteria</taxon>
        <taxon>Pseudomonadati</taxon>
        <taxon>Bacteroidota</taxon>
        <taxon>Cytophagia</taxon>
        <taxon>Cytophagales</taxon>
        <taxon>Hymenobacteraceae</taxon>
        <taxon>Hymenobacter</taxon>
    </lineage>
</organism>
<proteinExistence type="predicted"/>
<sequence>MHQELLDEYFQAALQAKSFAQQQAYFREQFQLIEFYLAKGELAKAAEAAAEALSGATSGRRAWEDHSRLTADSLADAPLA</sequence>
<evidence type="ECO:0000313" key="2">
    <source>
        <dbReference type="Proteomes" id="UP000830401"/>
    </source>
</evidence>
<reference evidence="1" key="1">
    <citation type="submission" date="2022-04" db="EMBL/GenBank/DDBJ databases">
        <title>Hymenobacter sp. isolated from the air.</title>
        <authorList>
            <person name="Won M."/>
            <person name="Lee C.-M."/>
            <person name="Woen H.-Y."/>
            <person name="Kwon S.-W."/>
        </authorList>
    </citation>
    <scope>NUCLEOTIDE SEQUENCE</scope>
    <source>
        <strain evidence="1">5420S-77</strain>
        <plasmid evidence="1">unnamed4</plasmid>
    </source>
</reference>